<gene>
    <name evidence="1" type="ORF">OWV82_022618</name>
</gene>
<keyword evidence="2" id="KW-1185">Reference proteome</keyword>
<proteinExistence type="predicted"/>
<evidence type="ECO:0000313" key="2">
    <source>
        <dbReference type="Proteomes" id="UP001164539"/>
    </source>
</evidence>
<reference evidence="1 2" key="1">
    <citation type="journal article" date="2023" name="Science">
        <title>Complex scaffold remodeling in plant triterpene biosynthesis.</title>
        <authorList>
            <person name="De La Pena R."/>
            <person name="Hodgson H."/>
            <person name="Liu J.C."/>
            <person name="Stephenson M.J."/>
            <person name="Martin A.C."/>
            <person name="Owen C."/>
            <person name="Harkess A."/>
            <person name="Leebens-Mack J."/>
            <person name="Jimenez L.E."/>
            <person name="Osbourn A."/>
            <person name="Sattely E.S."/>
        </authorList>
    </citation>
    <scope>NUCLEOTIDE SEQUENCE [LARGE SCALE GENOMIC DNA]</scope>
    <source>
        <strain evidence="2">cv. JPN11</strain>
        <tissue evidence="1">Leaf</tissue>
    </source>
</reference>
<evidence type="ECO:0000313" key="1">
    <source>
        <dbReference type="EMBL" id="KAJ4702591.1"/>
    </source>
</evidence>
<accession>A0ACC1WTR3</accession>
<protein>
    <submittedName>
        <fullName evidence="1">Transcription initiation factor TFIID subunit 8-like</fullName>
    </submittedName>
</protein>
<name>A0ACC1WTR3_MELAZ</name>
<dbReference type="EMBL" id="CM051406">
    <property type="protein sequence ID" value="KAJ4702591.1"/>
    <property type="molecule type" value="Genomic_DNA"/>
</dbReference>
<sequence length="299" mass="33202">MFDSAPQNHQTMKGKTKKQHRQIQKLTEKEEETNPAEFAFSVTKVAVSQICRSMGFKAAQSSALDILTSIATKYLQELGSTAASYTNAANRTESNLVDLTNSLHDMSFQPGFVGASTLHQQSNCLLNCSSVLKEIVRFVEYSKEIPFAKPIPRSINVNKNLIFCEKNKENELGSRGLNLHIPKWLPAFPDEGSCEGSNEMVVGKGDNKLWENSEMVKEGSCDYGAVEKGQNLSRDLAKERGKVRFKIGVKGNGGNNEVGIGVDFMRNGVCRGGKRVCWNVGDNDLIEEEQVKNGYKRRR</sequence>
<dbReference type="Proteomes" id="UP001164539">
    <property type="component" value="Chromosome 13"/>
</dbReference>
<organism evidence="1 2">
    <name type="scientific">Melia azedarach</name>
    <name type="common">Chinaberry tree</name>
    <dbReference type="NCBI Taxonomy" id="155640"/>
    <lineage>
        <taxon>Eukaryota</taxon>
        <taxon>Viridiplantae</taxon>
        <taxon>Streptophyta</taxon>
        <taxon>Embryophyta</taxon>
        <taxon>Tracheophyta</taxon>
        <taxon>Spermatophyta</taxon>
        <taxon>Magnoliopsida</taxon>
        <taxon>eudicotyledons</taxon>
        <taxon>Gunneridae</taxon>
        <taxon>Pentapetalae</taxon>
        <taxon>rosids</taxon>
        <taxon>malvids</taxon>
        <taxon>Sapindales</taxon>
        <taxon>Meliaceae</taxon>
        <taxon>Melia</taxon>
    </lineage>
</organism>
<comment type="caution">
    <text evidence="1">The sequence shown here is derived from an EMBL/GenBank/DDBJ whole genome shotgun (WGS) entry which is preliminary data.</text>
</comment>